<dbReference type="InterPro" id="IPR010992">
    <property type="entry name" value="IHF-like_DNA-bd_dom_sf"/>
</dbReference>
<dbReference type="SMART" id="SM00411">
    <property type="entry name" value="BHL"/>
    <property type="match status" value="1"/>
</dbReference>
<comment type="similarity">
    <text evidence="3">Belongs to the bacterial histone-like protein family.</text>
</comment>
<dbReference type="GO" id="GO:0030527">
    <property type="term" value="F:structural constituent of chromatin"/>
    <property type="evidence" value="ECO:0007669"/>
    <property type="project" value="InterPro"/>
</dbReference>
<dbReference type="AlphaFoldDB" id="A0A2M7M4N4"/>
<comment type="caution">
    <text evidence="4">The sequence shown here is derived from an EMBL/GenBank/DDBJ whole genome shotgun (WGS) entry which is preliminary data.</text>
</comment>
<keyword evidence="2" id="KW-0238">DNA-binding</keyword>
<sequence length="119" mass="13182">MNMGKLIKKVSADTHTPRVKVRKIINSTVSNIIASLKEGEKVAFPKLGTFKVKTRRSRIGRNPKTGEKIQIVERKVAAFGTSPLLKKTLKYGIGGSKKNGRKILSISRINKYRGGNFNS</sequence>
<dbReference type="Proteomes" id="UP000229703">
    <property type="component" value="Unassembled WGS sequence"/>
</dbReference>
<dbReference type="Gene3D" id="4.10.520.10">
    <property type="entry name" value="IHF-like DNA-binding proteins"/>
    <property type="match status" value="1"/>
</dbReference>
<dbReference type="GO" id="GO:0003677">
    <property type="term" value="F:DNA binding"/>
    <property type="evidence" value="ECO:0007669"/>
    <property type="project" value="UniProtKB-KW"/>
</dbReference>
<dbReference type="SUPFAM" id="SSF47729">
    <property type="entry name" value="IHF-like DNA-binding proteins"/>
    <property type="match status" value="1"/>
</dbReference>
<dbReference type="GO" id="GO:0030261">
    <property type="term" value="P:chromosome condensation"/>
    <property type="evidence" value="ECO:0007669"/>
    <property type="project" value="UniProtKB-KW"/>
</dbReference>
<evidence type="ECO:0000256" key="1">
    <source>
        <dbReference type="ARBA" id="ARBA00023067"/>
    </source>
</evidence>
<evidence type="ECO:0000313" key="5">
    <source>
        <dbReference type="Proteomes" id="UP000229703"/>
    </source>
</evidence>
<gene>
    <name evidence="4" type="ORF">COZ37_01575</name>
</gene>
<dbReference type="CDD" id="cd00591">
    <property type="entry name" value="HU_IHF"/>
    <property type="match status" value="1"/>
</dbReference>
<dbReference type="PANTHER" id="PTHR33175:SF3">
    <property type="entry name" value="DNA-BINDING PROTEIN HU-BETA"/>
    <property type="match status" value="1"/>
</dbReference>
<proteinExistence type="inferred from homology"/>
<evidence type="ECO:0008006" key="6">
    <source>
        <dbReference type="Google" id="ProtNLM"/>
    </source>
</evidence>
<evidence type="ECO:0000313" key="4">
    <source>
        <dbReference type="EMBL" id="PIX77655.1"/>
    </source>
</evidence>
<name>A0A2M7M4N4_9BACT</name>
<accession>A0A2M7M4N4</accession>
<protein>
    <recommendedName>
        <fullName evidence="6">DNA-binding protein</fullName>
    </recommendedName>
</protein>
<dbReference type="EMBL" id="PFJK01000063">
    <property type="protein sequence ID" value="PIX77655.1"/>
    <property type="molecule type" value="Genomic_DNA"/>
</dbReference>
<evidence type="ECO:0000256" key="3">
    <source>
        <dbReference type="RuleBase" id="RU003939"/>
    </source>
</evidence>
<organism evidence="4 5">
    <name type="scientific">bacterium (Candidatus Ratteibacteria) CG_4_10_14_3_um_filter_41_18</name>
    <dbReference type="NCBI Taxonomy" id="2014287"/>
    <lineage>
        <taxon>Bacteria</taxon>
        <taxon>Candidatus Ratteibacteria</taxon>
    </lineage>
</organism>
<evidence type="ECO:0000256" key="2">
    <source>
        <dbReference type="ARBA" id="ARBA00023125"/>
    </source>
</evidence>
<reference evidence="5" key="1">
    <citation type="submission" date="2017-09" db="EMBL/GenBank/DDBJ databases">
        <title>Depth-based differentiation of microbial function through sediment-hosted aquifers and enrichment of novel symbionts in the deep terrestrial subsurface.</title>
        <authorList>
            <person name="Probst A.J."/>
            <person name="Ladd B."/>
            <person name="Jarett J.K."/>
            <person name="Geller-Mcgrath D.E."/>
            <person name="Sieber C.M.K."/>
            <person name="Emerson J.B."/>
            <person name="Anantharaman K."/>
            <person name="Thomas B.C."/>
            <person name="Malmstrom R."/>
            <person name="Stieglmeier M."/>
            <person name="Klingl A."/>
            <person name="Woyke T."/>
            <person name="Ryan C.M."/>
            <person name="Banfield J.F."/>
        </authorList>
    </citation>
    <scope>NUCLEOTIDE SEQUENCE [LARGE SCALE GENOMIC DNA]</scope>
</reference>
<dbReference type="Pfam" id="PF00216">
    <property type="entry name" value="Bac_DNA_binding"/>
    <property type="match status" value="1"/>
</dbReference>
<dbReference type="InterPro" id="IPR000119">
    <property type="entry name" value="Hist_DNA-bd"/>
</dbReference>
<dbReference type="PRINTS" id="PR01727">
    <property type="entry name" value="DNABINDINGHU"/>
</dbReference>
<dbReference type="PANTHER" id="PTHR33175">
    <property type="entry name" value="DNA-BINDING PROTEIN HU"/>
    <property type="match status" value="1"/>
</dbReference>
<keyword evidence="1" id="KW-0226">DNA condensation</keyword>